<evidence type="ECO:0000256" key="8">
    <source>
        <dbReference type="ARBA" id="ARBA00022842"/>
    </source>
</evidence>
<dbReference type="Gene3D" id="1.10.357.90">
    <property type="match status" value="1"/>
</dbReference>
<keyword evidence="11 13" id="KW-0539">Nucleus</keyword>
<dbReference type="PANTHER" id="PTHR12066:SF0">
    <property type="entry name" value="TELOMERASE REVERSE TRANSCRIPTASE"/>
    <property type="match status" value="1"/>
</dbReference>
<evidence type="ECO:0000256" key="13">
    <source>
        <dbReference type="RuleBase" id="RU365061"/>
    </source>
</evidence>
<evidence type="ECO:0000256" key="2">
    <source>
        <dbReference type="ARBA" id="ARBA00012493"/>
    </source>
</evidence>
<dbReference type="GO" id="GO:0070034">
    <property type="term" value="F:telomerase RNA binding"/>
    <property type="evidence" value="ECO:0007669"/>
    <property type="project" value="TreeGrafter"/>
</dbReference>
<keyword evidence="16" id="KW-1185">Reference proteome</keyword>
<keyword evidence="10 13" id="KW-0695">RNA-directed DNA polymerase</keyword>
<dbReference type="Pfam" id="PF12009">
    <property type="entry name" value="Telomerase_RBD"/>
    <property type="match status" value="1"/>
</dbReference>
<gene>
    <name evidence="15" type="ORF">FCM35_KLT04799</name>
</gene>
<proteinExistence type="inferred from homology"/>
<dbReference type="Gene3D" id="1.10.132.70">
    <property type="match status" value="1"/>
</dbReference>
<comment type="similarity">
    <text evidence="1 13">Belongs to the reverse transcriptase family. Telomerase subfamily.</text>
</comment>
<evidence type="ECO:0000256" key="1">
    <source>
        <dbReference type="ARBA" id="ARBA00008001"/>
    </source>
</evidence>
<evidence type="ECO:0000256" key="9">
    <source>
        <dbReference type="ARBA" id="ARBA00022895"/>
    </source>
</evidence>
<keyword evidence="4 13" id="KW-0158">Chromosome</keyword>
<reference evidence="15" key="1">
    <citation type="submission" date="2020-01" db="EMBL/GenBank/DDBJ databases">
        <title>Genome sequence of Kobresia littledalei, the first chromosome-level genome in the family Cyperaceae.</title>
        <authorList>
            <person name="Qu G."/>
        </authorList>
    </citation>
    <scope>NUCLEOTIDE SEQUENCE</scope>
    <source>
        <strain evidence="15">C.B.Clarke</strain>
        <tissue evidence="15">Leaf</tissue>
    </source>
</reference>
<dbReference type="InterPro" id="IPR043502">
    <property type="entry name" value="DNA/RNA_pol_sf"/>
</dbReference>
<comment type="catalytic activity">
    <reaction evidence="12 13">
        <text>DNA(n) + a 2'-deoxyribonucleoside 5'-triphosphate = DNA(n+1) + diphosphate</text>
        <dbReference type="Rhea" id="RHEA:22508"/>
        <dbReference type="Rhea" id="RHEA-COMP:17339"/>
        <dbReference type="Rhea" id="RHEA-COMP:17340"/>
        <dbReference type="ChEBI" id="CHEBI:33019"/>
        <dbReference type="ChEBI" id="CHEBI:61560"/>
        <dbReference type="ChEBI" id="CHEBI:173112"/>
        <dbReference type="EC" id="2.7.7.49"/>
    </reaction>
</comment>
<name>A0A833R3T8_9POAL</name>
<sequence length="1136" mass="130895">MARRKRPNKGSVHPILRSAYGNRARNLKDTILSLLPPPPHSCRCDSTGCLCCRGADHLLCQGDSTTYRHLISYAQCALSSDAPAPPAVYSVPQRSQRQIVRNTMELMRRNRSSNSNLLCKSYDMDPRTSLSIELLSSSDWSLLLDRIGDLLMEYLLKHCSIFVPNGRSITGFIQVTGTPLTSLNMSKPSYHLSAPPRLFTPPQSGCTQILSQKCRRIGQVISEAKLKRKRDEVTKDVSSQPSVCQPHERKRLHSWQRRKQHKLNNQNKACSQYVKGKDCRACFCCFMSHSVQNQPADVLIKREYVFYNRWSSLSLFPKKHMLSLLKPNDSGAFSLIKKIFGNAKDYNFVQCTHCGHYAQSRSKCLYHSSLALFKSLIRDAQRCRHRMLLHKHCYVNFLSKDGQLGPKVAKRSLSTFRMHQNKNEIKFCIGNKDQTFKTSFENSKSNARPFSPQSFSKHQQVVSFIFATLRRIVPLPLLGNKKSWRVLRKNIYKFVQLRRHEKFYLKDCLEGLEVSNFEFFSNLEKSCSCYGGGKQIVLAQKLLSTWVHWLFMHVIVPIISSNFYATEKESKRYEVFYYMKPIWGSVVKGCIEKMKMQSFCPVDSDSLRNIFNDSRSFGFSRFRFLPKEDCLRPLANLNKPSILPSLNKWYQSVNASLNELHVILKTIKVQNPNLLGSTVFDYNDVYQKLHGFISKVKDGTVSMPEVFIVVADVSKAFDSIDQDKLLKIMEGIMQNDEYIVGNYRQVLSRKKIICPAYNASLGSISLHNEGSYASNTLVQFSSSSGLFVAQAAHKKRKKYDLHRLLTEHVKQNIVKIGHDLYLQKVGIAQGSVISSLLCSFYLGHLEETLLQPYLGKLEETTGNGQAQQSLLMRYLDDFIFVSTSKQQALGFLERLRRGFREYNCYMNCKKFGLNFEVEMGNFTNKRYVGEDGIPFLPWSGLLVNCVTLEIQADYTRYWDIDIRSTITVHRGNKPGGLLQSKLFSYMLPKSYVILYDSTINSPATVRLNAYQAFLLCAMKFHCYICEMHLSVPSPDQLLKIIKKTCRYMYNLILKRLRDAETCFGICALLRLKMKEIIWLGLFAFYCILKRKQSRHKNLLLLLRENIDKYNIWSRTSYHLQYAVDASHSSMFWKIKY</sequence>
<dbReference type="GO" id="GO:0007004">
    <property type="term" value="P:telomere maintenance via telomerase"/>
    <property type="evidence" value="ECO:0007669"/>
    <property type="project" value="TreeGrafter"/>
</dbReference>
<evidence type="ECO:0000256" key="6">
    <source>
        <dbReference type="ARBA" id="ARBA00022695"/>
    </source>
</evidence>
<dbReference type="AlphaFoldDB" id="A0A833R3T8"/>
<dbReference type="InterPro" id="IPR000477">
    <property type="entry name" value="RT_dom"/>
</dbReference>
<dbReference type="EC" id="2.7.7.49" evidence="2 13"/>
<dbReference type="InterPro" id="IPR021891">
    <property type="entry name" value="Telomerase_RBD"/>
</dbReference>
<evidence type="ECO:0000256" key="10">
    <source>
        <dbReference type="ARBA" id="ARBA00022918"/>
    </source>
</evidence>
<dbReference type="InterPro" id="IPR003545">
    <property type="entry name" value="Telomerase_RT"/>
</dbReference>
<evidence type="ECO:0000313" key="16">
    <source>
        <dbReference type="Proteomes" id="UP000623129"/>
    </source>
</evidence>
<evidence type="ECO:0000256" key="5">
    <source>
        <dbReference type="ARBA" id="ARBA00022679"/>
    </source>
</evidence>
<comment type="caution">
    <text evidence="15">The sequence shown here is derived from an EMBL/GenBank/DDBJ whole genome shotgun (WGS) entry which is preliminary data.</text>
</comment>
<organism evidence="15 16">
    <name type="scientific">Carex littledalei</name>
    <dbReference type="NCBI Taxonomy" id="544730"/>
    <lineage>
        <taxon>Eukaryota</taxon>
        <taxon>Viridiplantae</taxon>
        <taxon>Streptophyta</taxon>
        <taxon>Embryophyta</taxon>
        <taxon>Tracheophyta</taxon>
        <taxon>Spermatophyta</taxon>
        <taxon>Magnoliopsida</taxon>
        <taxon>Liliopsida</taxon>
        <taxon>Poales</taxon>
        <taxon>Cyperaceae</taxon>
        <taxon>Cyperoideae</taxon>
        <taxon>Cariceae</taxon>
        <taxon>Carex</taxon>
        <taxon>Carex subgen. Euthyceras</taxon>
    </lineage>
</organism>
<dbReference type="Pfam" id="PF00078">
    <property type="entry name" value="RVT_1"/>
    <property type="match status" value="1"/>
</dbReference>
<dbReference type="Gene3D" id="3.30.70.2630">
    <property type="match status" value="1"/>
</dbReference>
<keyword evidence="5 13" id="KW-0808">Transferase</keyword>
<dbReference type="PRINTS" id="PR01365">
    <property type="entry name" value="TELOMERASERT"/>
</dbReference>
<evidence type="ECO:0000256" key="3">
    <source>
        <dbReference type="ARBA" id="ARBA00016182"/>
    </source>
</evidence>
<dbReference type="Pfam" id="PF21399">
    <property type="entry name" value="TERT_C"/>
    <property type="match status" value="1"/>
</dbReference>
<dbReference type="EMBL" id="SWLB01000014">
    <property type="protein sequence ID" value="KAF3329468.1"/>
    <property type="molecule type" value="Genomic_DNA"/>
</dbReference>
<dbReference type="GO" id="GO:0003720">
    <property type="term" value="F:telomerase activity"/>
    <property type="evidence" value="ECO:0007669"/>
    <property type="project" value="InterPro"/>
</dbReference>
<dbReference type="Proteomes" id="UP000623129">
    <property type="component" value="Unassembled WGS sequence"/>
</dbReference>
<dbReference type="GO" id="GO:0042162">
    <property type="term" value="F:telomeric DNA binding"/>
    <property type="evidence" value="ECO:0007669"/>
    <property type="project" value="TreeGrafter"/>
</dbReference>
<protein>
    <recommendedName>
        <fullName evidence="3 13">Telomerase reverse transcriptase</fullName>
        <ecNumber evidence="2 13">2.7.7.49</ecNumber>
    </recommendedName>
    <alternativeName>
        <fullName evidence="13">Telomerase catalytic subunit</fullName>
    </alternativeName>
</protein>
<evidence type="ECO:0000256" key="12">
    <source>
        <dbReference type="ARBA" id="ARBA00048173"/>
    </source>
</evidence>
<evidence type="ECO:0000256" key="11">
    <source>
        <dbReference type="ARBA" id="ARBA00023242"/>
    </source>
</evidence>
<accession>A0A833R3T8</accession>
<evidence type="ECO:0000256" key="4">
    <source>
        <dbReference type="ARBA" id="ARBA00022454"/>
    </source>
</evidence>
<dbReference type="SMART" id="SM00975">
    <property type="entry name" value="Telomerase_RBD"/>
    <property type="match status" value="1"/>
</dbReference>
<keyword evidence="9 13" id="KW-0779">Telomere</keyword>
<feature type="domain" description="Reverse transcriptase" evidence="14">
    <location>
        <begin position="606"/>
        <end position="943"/>
    </location>
</feature>
<keyword evidence="7 13" id="KW-0479">Metal-binding</keyword>
<dbReference type="GO" id="GO:0000781">
    <property type="term" value="C:chromosome, telomeric region"/>
    <property type="evidence" value="ECO:0007669"/>
    <property type="project" value="UniProtKB-SubCell"/>
</dbReference>
<keyword evidence="6 13" id="KW-0548">Nucleotidyltransferase</keyword>
<dbReference type="InterPro" id="IPR049139">
    <property type="entry name" value="TERT_C"/>
</dbReference>
<evidence type="ECO:0000256" key="7">
    <source>
        <dbReference type="ARBA" id="ARBA00022723"/>
    </source>
</evidence>
<comment type="subcellular location">
    <subcellularLocation>
        <location evidence="13">Nucleus</location>
    </subcellularLocation>
    <subcellularLocation>
        <location evidence="13">Chromosome</location>
        <location evidence="13">Telomere</location>
    </subcellularLocation>
</comment>
<dbReference type="SUPFAM" id="SSF56672">
    <property type="entry name" value="DNA/RNA polymerases"/>
    <property type="match status" value="1"/>
</dbReference>
<keyword evidence="8 13" id="KW-0460">Magnesium</keyword>
<dbReference type="GO" id="GO:0046872">
    <property type="term" value="F:metal ion binding"/>
    <property type="evidence" value="ECO:0007669"/>
    <property type="project" value="UniProtKB-KW"/>
</dbReference>
<dbReference type="GO" id="GO:0000333">
    <property type="term" value="C:telomerase catalytic core complex"/>
    <property type="evidence" value="ECO:0007669"/>
    <property type="project" value="TreeGrafter"/>
</dbReference>
<evidence type="ECO:0000313" key="15">
    <source>
        <dbReference type="EMBL" id="KAF3329468.1"/>
    </source>
</evidence>
<evidence type="ECO:0000259" key="14">
    <source>
        <dbReference type="PROSITE" id="PS50878"/>
    </source>
</evidence>
<dbReference type="PROSITE" id="PS50878">
    <property type="entry name" value="RT_POL"/>
    <property type="match status" value="1"/>
</dbReference>
<dbReference type="PANTHER" id="PTHR12066">
    <property type="entry name" value="TELOMERASE REVERSE TRANSCRIPTASE"/>
    <property type="match status" value="1"/>
</dbReference>
<dbReference type="OrthoDB" id="289721at2759"/>
<dbReference type="CDD" id="cd01648">
    <property type="entry name" value="TERT"/>
    <property type="match status" value="1"/>
</dbReference>
<comment type="function">
    <text evidence="13">Telomerase is a ribonucleoprotein enzyme essential for the replication of chromosome termini in most eukaryotes. It elongates telomeres. It is a reverse transcriptase that adds simple sequence repeats to chromosome ends by copying a template sequence within the RNA component of the enzyme.</text>
</comment>